<evidence type="ECO:0000256" key="1">
    <source>
        <dbReference type="SAM" id="MobiDB-lite"/>
    </source>
</evidence>
<feature type="region of interest" description="Disordered" evidence="1">
    <location>
        <begin position="60"/>
        <end position="87"/>
    </location>
</feature>
<dbReference type="RefSeq" id="YP_009276348.1">
    <property type="nucleotide sequence ID" value="NC_030937.1"/>
</dbReference>
<sequence length="87" mass="9303">MQKSDFTSNYTGLFGRGNYLHRELLALVEHAEQHPATAAQLLAEFQKDATLVLDALTAAGERTASSGPNSGPHTPADLDPDDDLLTP</sequence>
<feature type="compositionally biased region" description="Acidic residues" evidence="1">
    <location>
        <begin position="78"/>
        <end position="87"/>
    </location>
</feature>
<feature type="compositionally biased region" description="Polar residues" evidence="1">
    <location>
        <begin position="63"/>
        <end position="72"/>
    </location>
</feature>
<dbReference type="EMBL" id="KU595433">
    <property type="protein sequence ID" value="AMM44722.1"/>
    <property type="molecule type" value="Genomic_DNA"/>
</dbReference>
<organism evidence="2 3">
    <name type="scientific">Xanthomonas phage f30-Xaj</name>
    <dbReference type="NCBI Taxonomy" id="1784981"/>
    <lineage>
        <taxon>Viruses</taxon>
        <taxon>Duplodnaviria</taxon>
        <taxon>Heunggongvirae</taxon>
        <taxon>Uroviricota</taxon>
        <taxon>Caudoviricetes</taxon>
        <taxon>Autographivirales</taxon>
        <taxon>Autonotataviridae</taxon>
        <taxon>Gujervirinae</taxon>
        <taxon>Pradovirus</taxon>
        <taxon>Pradovirus f30</taxon>
    </lineage>
</organism>
<accession>A0A127AVP1</accession>
<dbReference type="Proteomes" id="UP000224679">
    <property type="component" value="Segment"/>
</dbReference>
<dbReference type="GeneID" id="40066221"/>
<dbReference type="OrthoDB" id="28258at10239"/>
<evidence type="ECO:0000313" key="3">
    <source>
        <dbReference type="Proteomes" id="UP000224679"/>
    </source>
</evidence>
<proteinExistence type="predicted"/>
<reference evidence="2 3" key="1">
    <citation type="journal article" date="2016" name="Genome Announc.">
        <title>Complete Genome Sequences of Lytic Bacteriophages of Xanthomonas arboricola pv. juglandis.</title>
        <authorList>
            <person name="Retamales J."/>
            <person name="Vasquez I."/>
            <person name="Santos L."/>
            <person name="Segovia C."/>
            <person name="Ayala M."/>
            <person name="Alvarado R."/>
            <person name="Nunez P."/>
            <person name="Santander J."/>
        </authorList>
    </citation>
    <scope>NUCLEOTIDE SEQUENCE [LARGE SCALE GENOMIC DNA]</scope>
</reference>
<name>A0A127AVP1_9CAUD</name>
<protein>
    <submittedName>
        <fullName evidence="2">Uncharacterized protein</fullName>
    </submittedName>
</protein>
<evidence type="ECO:0000313" key="2">
    <source>
        <dbReference type="EMBL" id="AMM44722.1"/>
    </source>
</evidence>
<dbReference type="KEGG" id="vg:40066221"/>
<keyword evidence="3" id="KW-1185">Reference proteome</keyword>